<accession>A0A0W8FP78</accession>
<name>A0A0W8FP78_9ZZZZ</name>
<reference evidence="3" key="1">
    <citation type="journal article" date="2015" name="Proc. Natl. Acad. Sci. U.S.A.">
        <title>Networks of energetic and metabolic interactions define dynamics in microbial communities.</title>
        <authorList>
            <person name="Embree M."/>
            <person name="Liu J.K."/>
            <person name="Al-Bassam M.M."/>
            <person name="Zengler K."/>
        </authorList>
    </citation>
    <scope>NUCLEOTIDE SEQUENCE</scope>
</reference>
<keyword evidence="2" id="KW-0812">Transmembrane</keyword>
<dbReference type="PANTHER" id="PTHR30548">
    <property type="entry name" value="2-HYDROXYGLUTARYL-COA DEHYDRATASE, D-COMPONENT-RELATED"/>
    <property type="match status" value="1"/>
</dbReference>
<evidence type="ECO:0000256" key="1">
    <source>
        <dbReference type="ARBA" id="ARBA00005806"/>
    </source>
</evidence>
<dbReference type="EMBL" id="LNQE01000944">
    <property type="protein sequence ID" value="KUG22688.1"/>
    <property type="molecule type" value="Genomic_DNA"/>
</dbReference>
<sequence length="462" mass="53346">MKQPKPFQYLKWSARFLNFGYYLTAFPNFSYWLLRLARPIYVQRETFFNRRIRYAGLILGGGILPPEEIRAYHYGAKAFVDNMKKALKANEQGKPVVWVEWILSSEIVNAFDAVPFNPEALNVFGNLSGQDVPSQLMEKAESAGFATEYCSAIKLTAGAYMLGQTPKPAAIIAGSHPCDTNVAAYQGVRHLTGAPVFFFDSPYWRDEDGFDYYEKNMWRLIDFLEKTLRQKINWDRLKQIVENENKFNFYMQEICEMMRAIPSPATMITPVFAWVVREIAIGDPNGTEMARRMYEVVKNRYEKGIGVVKKENIRVLWWNPPVAFFAYVFKWMEDEFGAVVVKDFIGDVQMPQIDTSSEKTMIRDMAKNHLYLAMARQCHGPVEYILSELEQAIKEYSPDCLIFAGHAGCKHGWGVIGIIKDLLKKRGLPSLFMNMDIMDQRHATEDDIKRWITEFFRSNGFV</sequence>
<keyword evidence="2" id="KW-1133">Transmembrane helix</keyword>
<dbReference type="GO" id="GO:0018522">
    <property type="term" value="F:benzoyl-CoA reductase activity"/>
    <property type="evidence" value="ECO:0007669"/>
    <property type="project" value="UniProtKB-EC"/>
</dbReference>
<evidence type="ECO:0000256" key="2">
    <source>
        <dbReference type="SAM" id="Phobius"/>
    </source>
</evidence>
<dbReference type="Pfam" id="PF06050">
    <property type="entry name" value="HGD-D"/>
    <property type="match status" value="1"/>
</dbReference>
<dbReference type="InterPro" id="IPR010327">
    <property type="entry name" value="FldB/FldC_alpha/beta"/>
</dbReference>
<keyword evidence="3" id="KW-0560">Oxidoreductase</keyword>
<dbReference type="EC" id="1.3.7.8" evidence="3"/>
<evidence type="ECO:0000313" key="3">
    <source>
        <dbReference type="EMBL" id="KUG22688.1"/>
    </source>
</evidence>
<proteinExistence type="inferred from homology"/>
<dbReference type="PANTHER" id="PTHR30548:SF2">
    <property type="entry name" value="2-HYDROXYACYL-COA DEHYDRATASE,D-COMPONENT"/>
    <property type="match status" value="1"/>
</dbReference>
<dbReference type="AlphaFoldDB" id="A0A0W8FP78"/>
<comment type="similarity">
    <text evidence="1">Belongs to the FldB/FldC dehydratase alpha/beta subunit family.</text>
</comment>
<protein>
    <submittedName>
        <fullName evidence="3">Benzoyl-coa reductase subunit bade</fullName>
        <ecNumber evidence="3">1.3.7.8</ecNumber>
    </submittedName>
</protein>
<organism evidence="3">
    <name type="scientific">hydrocarbon metagenome</name>
    <dbReference type="NCBI Taxonomy" id="938273"/>
    <lineage>
        <taxon>unclassified sequences</taxon>
        <taxon>metagenomes</taxon>
        <taxon>ecological metagenomes</taxon>
    </lineage>
</organism>
<dbReference type="Gene3D" id="3.40.50.11900">
    <property type="match status" value="1"/>
</dbReference>
<keyword evidence="2" id="KW-0472">Membrane</keyword>
<comment type="caution">
    <text evidence="3">The sequence shown here is derived from an EMBL/GenBank/DDBJ whole genome shotgun (WGS) entry which is preliminary data.</text>
</comment>
<feature type="transmembrane region" description="Helical" evidence="2">
    <location>
        <begin position="12"/>
        <end position="34"/>
    </location>
</feature>
<dbReference type="Gene3D" id="3.40.50.11890">
    <property type="match status" value="1"/>
</dbReference>
<gene>
    <name evidence="3" type="ORF">ASZ90_007523</name>
</gene>